<dbReference type="InterPro" id="IPR036259">
    <property type="entry name" value="MFS_trans_sf"/>
</dbReference>
<comment type="subcellular location">
    <subcellularLocation>
        <location evidence="1">Cell membrane</location>
        <topology evidence="1">Multi-pass membrane protein</topology>
    </subcellularLocation>
</comment>
<dbReference type="Proteomes" id="UP000516957">
    <property type="component" value="Unassembled WGS sequence"/>
</dbReference>
<accession>A0A7Y9F4R9</accession>
<keyword evidence="3 5" id="KW-1133">Transmembrane helix</keyword>
<dbReference type="PROSITE" id="PS50850">
    <property type="entry name" value="MFS"/>
    <property type="match status" value="1"/>
</dbReference>
<dbReference type="SUPFAM" id="SSF103473">
    <property type="entry name" value="MFS general substrate transporter"/>
    <property type="match status" value="1"/>
</dbReference>
<evidence type="ECO:0000256" key="1">
    <source>
        <dbReference type="ARBA" id="ARBA00004651"/>
    </source>
</evidence>
<feature type="transmembrane region" description="Helical" evidence="5">
    <location>
        <begin position="343"/>
        <end position="365"/>
    </location>
</feature>
<dbReference type="PANTHER" id="PTHR23514:SF13">
    <property type="entry name" value="INNER MEMBRANE PROTEIN YBJJ"/>
    <property type="match status" value="1"/>
</dbReference>
<evidence type="ECO:0000259" key="6">
    <source>
        <dbReference type="PROSITE" id="PS50850"/>
    </source>
</evidence>
<dbReference type="AlphaFoldDB" id="A0A7Y9F4R9"/>
<organism evidence="7 8">
    <name type="scientific">Nocardioides marinisabuli</name>
    <dbReference type="NCBI Taxonomy" id="419476"/>
    <lineage>
        <taxon>Bacteria</taxon>
        <taxon>Bacillati</taxon>
        <taxon>Actinomycetota</taxon>
        <taxon>Actinomycetes</taxon>
        <taxon>Propionibacteriales</taxon>
        <taxon>Nocardioidaceae</taxon>
        <taxon>Nocardioides</taxon>
    </lineage>
</organism>
<sequence length="404" mass="41055">MLRTADRALDGTDPTLRRARDAVALTFVLNGLVFASLVSRLPDVRERLALSNGALGLLLLAVAIGSLVALPSTGHVITRIGAGATVRLGAGLDTCGLAVAAVGVTAGSLPLTAAGLLVHGTGIGVWDVAMNVEAAEVERRLARTIMPRFHAGWSLGSILGAGVGVLVLALGLPLLAHLLAVSVVALVLAWGSAARFWPAQPPAAEPLSPLVRPVRRSAWTEPRTLAIGVMVLCFAMVEGTANDWLSLALIDGYGVEQWVGVAGFTLFVVAMTVGRLVGPLLLDRWGRAPVLLGCAGLALLGALLTALGGTLVLVALGILVWGLGASLGFPVGMSAAADDPEGAALRVSVVSTIGYGAFLAGPPLLGRLADRIGTLEVLLVVAALMLPAALSVGATRVRSDVVGS</sequence>
<name>A0A7Y9F4R9_9ACTN</name>
<dbReference type="InterPro" id="IPR051788">
    <property type="entry name" value="MFS_Transporter"/>
</dbReference>
<keyword evidence="2 5" id="KW-0812">Transmembrane</keyword>
<dbReference type="GO" id="GO:0022857">
    <property type="term" value="F:transmembrane transporter activity"/>
    <property type="evidence" value="ECO:0007669"/>
    <property type="project" value="InterPro"/>
</dbReference>
<feature type="domain" description="Major facilitator superfamily (MFS) profile" evidence="6">
    <location>
        <begin position="19"/>
        <end position="400"/>
    </location>
</feature>
<proteinExistence type="predicted"/>
<dbReference type="InterPro" id="IPR011701">
    <property type="entry name" value="MFS"/>
</dbReference>
<keyword evidence="4 5" id="KW-0472">Membrane</keyword>
<evidence type="ECO:0000313" key="8">
    <source>
        <dbReference type="Proteomes" id="UP000516957"/>
    </source>
</evidence>
<evidence type="ECO:0000256" key="2">
    <source>
        <dbReference type="ARBA" id="ARBA00022692"/>
    </source>
</evidence>
<dbReference type="GO" id="GO:0005886">
    <property type="term" value="C:plasma membrane"/>
    <property type="evidence" value="ECO:0007669"/>
    <property type="project" value="UniProtKB-SubCell"/>
</dbReference>
<evidence type="ECO:0000256" key="4">
    <source>
        <dbReference type="ARBA" id="ARBA00023136"/>
    </source>
</evidence>
<dbReference type="EMBL" id="JACCBE010000001">
    <property type="protein sequence ID" value="NYD59639.1"/>
    <property type="molecule type" value="Genomic_DNA"/>
</dbReference>
<feature type="transmembrane region" description="Helical" evidence="5">
    <location>
        <begin position="149"/>
        <end position="172"/>
    </location>
</feature>
<feature type="transmembrane region" description="Helical" evidence="5">
    <location>
        <begin position="290"/>
        <end position="323"/>
    </location>
</feature>
<protein>
    <submittedName>
        <fullName evidence="7">Fucose permease</fullName>
    </submittedName>
</protein>
<dbReference type="PANTHER" id="PTHR23514">
    <property type="entry name" value="BYPASS OF STOP CODON PROTEIN 6"/>
    <property type="match status" value="1"/>
</dbReference>
<dbReference type="RefSeq" id="WP_179617057.1">
    <property type="nucleotide sequence ID" value="NZ_CP059163.1"/>
</dbReference>
<keyword evidence="8" id="KW-1185">Reference proteome</keyword>
<evidence type="ECO:0000256" key="3">
    <source>
        <dbReference type="ARBA" id="ARBA00022989"/>
    </source>
</evidence>
<comment type="caution">
    <text evidence="7">The sequence shown here is derived from an EMBL/GenBank/DDBJ whole genome shotgun (WGS) entry which is preliminary data.</text>
</comment>
<feature type="transmembrane region" description="Helical" evidence="5">
    <location>
        <begin position="21"/>
        <end position="38"/>
    </location>
</feature>
<feature type="transmembrane region" description="Helical" evidence="5">
    <location>
        <begin position="377"/>
        <end position="397"/>
    </location>
</feature>
<evidence type="ECO:0000313" key="7">
    <source>
        <dbReference type="EMBL" id="NYD59639.1"/>
    </source>
</evidence>
<feature type="transmembrane region" description="Helical" evidence="5">
    <location>
        <begin position="178"/>
        <end position="197"/>
    </location>
</feature>
<feature type="transmembrane region" description="Helical" evidence="5">
    <location>
        <begin position="50"/>
        <end position="70"/>
    </location>
</feature>
<evidence type="ECO:0000256" key="5">
    <source>
        <dbReference type="SAM" id="Phobius"/>
    </source>
</evidence>
<gene>
    <name evidence="7" type="ORF">BKA08_003877</name>
</gene>
<dbReference type="CDD" id="cd17393">
    <property type="entry name" value="MFS_MosC_like"/>
    <property type="match status" value="1"/>
</dbReference>
<dbReference type="InterPro" id="IPR020846">
    <property type="entry name" value="MFS_dom"/>
</dbReference>
<dbReference type="Gene3D" id="1.20.1250.20">
    <property type="entry name" value="MFS general substrate transporter like domains"/>
    <property type="match status" value="2"/>
</dbReference>
<reference evidence="7 8" key="1">
    <citation type="submission" date="2020-07" db="EMBL/GenBank/DDBJ databases">
        <title>Sequencing the genomes of 1000 actinobacteria strains.</title>
        <authorList>
            <person name="Klenk H.-P."/>
        </authorList>
    </citation>
    <scope>NUCLEOTIDE SEQUENCE [LARGE SCALE GENOMIC DNA]</scope>
    <source>
        <strain evidence="7 8">DSM 18965</strain>
    </source>
</reference>
<feature type="transmembrane region" description="Helical" evidence="5">
    <location>
        <begin position="257"/>
        <end position="278"/>
    </location>
</feature>
<feature type="transmembrane region" description="Helical" evidence="5">
    <location>
        <begin position="218"/>
        <end position="237"/>
    </location>
</feature>
<dbReference type="Pfam" id="PF07690">
    <property type="entry name" value="MFS_1"/>
    <property type="match status" value="1"/>
</dbReference>